<protein>
    <submittedName>
        <fullName evidence="2">Uncharacterized protein</fullName>
    </submittedName>
</protein>
<gene>
    <name evidence="2" type="ORF">FHU33_4087</name>
</gene>
<evidence type="ECO:0000313" key="3">
    <source>
        <dbReference type="Proteomes" id="UP000319865"/>
    </source>
</evidence>
<evidence type="ECO:0000313" key="2">
    <source>
        <dbReference type="EMBL" id="TQN37435.1"/>
    </source>
</evidence>
<organism evidence="2 3">
    <name type="scientific">Blastococcus colisei</name>
    <dbReference type="NCBI Taxonomy" id="1564162"/>
    <lineage>
        <taxon>Bacteria</taxon>
        <taxon>Bacillati</taxon>
        <taxon>Actinomycetota</taxon>
        <taxon>Actinomycetes</taxon>
        <taxon>Geodermatophilales</taxon>
        <taxon>Geodermatophilaceae</taxon>
        <taxon>Blastococcus</taxon>
    </lineage>
</organism>
<comment type="caution">
    <text evidence="2">The sequence shown here is derived from an EMBL/GenBank/DDBJ whole genome shotgun (WGS) entry which is preliminary data.</text>
</comment>
<name>A0A543P007_9ACTN</name>
<evidence type="ECO:0000256" key="1">
    <source>
        <dbReference type="SAM" id="MobiDB-lite"/>
    </source>
</evidence>
<proteinExistence type="predicted"/>
<accession>A0A543P007</accession>
<dbReference type="EMBL" id="VFQE01000002">
    <property type="protein sequence ID" value="TQN37435.1"/>
    <property type="molecule type" value="Genomic_DNA"/>
</dbReference>
<feature type="region of interest" description="Disordered" evidence="1">
    <location>
        <begin position="63"/>
        <end position="94"/>
    </location>
</feature>
<dbReference type="Proteomes" id="UP000319865">
    <property type="component" value="Unassembled WGS sequence"/>
</dbReference>
<feature type="compositionally biased region" description="Basic and acidic residues" evidence="1">
    <location>
        <begin position="65"/>
        <end position="78"/>
    </location>
</feature>
<feature type="compositionally biased region" description="Polar residues" evidence="1">
    <location>
        <begin position="79"/>
        <end position="93"/>
    </location>
</feature>
<dbReference type="AlphaFoldDB" id="A0A543P007"/>
<keyword evidence="3" id="KW-1185">Reference proteome</keyword>
<reference evidence="2 3" key="1">
    <citation type="submission" date="2019-06" db="EMBL/GenBank/DDBJ databases">
        <title>Sequencing the genomes of 1000 actinobacteria strains.</title>
        <authorList>
            <person name="Klenk H.-P."/>
        </authorList>
    </citation>
    <scope>NUCLEOTIDE SEQUENCE [LARGE SCALE GENOMIC DNA]</scope>
    <source>
        <strain evidence="2 3">DSM 46837</strain>
    </source>
</reference>
<sequence length="120" mass="14083">MTIKVDPVAKSRQTRSDKWKQRPAVMRYRAYADELRLTVPVCYQFPANVELIYGISMPRSWSAKKKAEMDGQPHRQEPDTNNLTRRSRTSSAKRQLCLARARREAVEQWSETDYLTIRPL</sequence>